<reference evidence="1 2" key="1">
    <citation type="submission" date="2021-06" db="EMBL/GenBank/DDBJ databases">
        <authorList>
            <person name="Palmer J.M."/>
        </authorList>
    </citation>
    <scope>NUCLEOTIDE SEQUENCE [LARGE SCALE GENOMIC DNA]</scope>
    <source>
        <strain evidence="2">if_2019</strain>
        <tissue evidence="1">Muscle</tissue>
    </source>
</reference>
<comment type="caution">
    <text evidence="1">The sequence shown here is derived from an EMBL/GenBank/DDBJ whole genome shotgun (WGS) entry which is preliminary data.</text>
</comment>
<dbReference type="Proteomes" id="UP001482620">
    <property type="component" value="Unassembled WGS sequence"/>
</dbReference>
<evidence type="ECO:0000313" key="2">
    <source>
        <dbReference type="Proteomes" id="UP001482620"/>
    </source>
</evidence>
<name>A0ABV0U0X7_9TELE</name>
<sequence length="114" mass="12546">MDPSCLVSTAQAGGGITVDHLLMATSTRITGQVTQNRSSQTEFTDLQWPPQSADLSPTEQLWKVVEQEVLLIDVQHANHVVTKETELIGLYLTQIKSQSSHLPPGALRIQKLSR</sequence>
<dbReference type="EMBL" id="JAHRIQ010051008">
    <property type="protein sequence ID" value="MEQ2238205.1"/>
    <property type="molecule type" value="Genomic_DNA"/>
</dbReference>
<dbReference type="InterPro" id="IPR036397">
    <property type="entry name" value="RNaseH_sf"/>
</dbReference>
<organism evidence="1 2">
    <name type="scientific">Ilyodon furcidens</name>
    <name type="common">goldbreast splitfin</name>
    <dbReference type="NCBI Taxonomy" id="33524"/>
    <lineage>
        <taxon>Eukaryota</taxon>
        <taxon>Metazoa</taxon>
        <taxon>Chordata</taxon>
        <taxon>Craniata</taxon>
        <taxon>Vertebrata</taxon>
        <taxon>Euteleostomi</taxon>
        <taxon>Actinopterygii</taxon>
        <taxon>Neopterygii</taxon>
        <taxon>Teleostei</taxon>
        <taxon>Neoteleostei</taxon>
        <taxon>Acanthomorphata</taxon>
        <taxon>Ovalentaria</taxon>
        <taxon>Atherinomorphae</taxon>
        <taxon>Cyprinodontiformes</taxon>
        <taxon>Goodeidae</taxon>
        <taxon>Ilyodon</taxon>
    </lineage>
</organism>
<proteinExistence type="predicted"/>
<evidence type="ECO:0000313" key="1">
    <source>
        <dbReference type="EMBL" id="MEQ2238205.1"/>
    </source>
</evidence>
<dbReference type="Gene3D" id="3.30.420.10">
    <property type="entry name" value="Ribonuclease H-like superfamily/Ribonuclease H"/>
    <property type="match status" value="1"/>
</dbReference>
<gene>
    <name evidence="1" type="ORF">ILYODFUR_030853</name>
</gene>
<keyword evidence="2" id="KW-1185">Reference proteome</keyword>
<protein>
    <submittedName>
        <fullName evidence="1">Uncharacterized protein</fullName>
    </submittedName>
</protein>
<accession>A0ABV0U0X7</accession>